<comment type="subunit">
    <text evidence="2">Monomer.</text>
</comment>
<evidence type="ECO:0000256" key="1">
    <source>
        <dbReference type="ARBA" id="ARBA00010609"/>
    </source>
</evidence>
<evidence type="ECO:0000256" key="7">
    <source>
        <dbReference type="ARBA" id="ARBA00042896"/>
    </source>
</evidence>
<evidence type="ECO:0000256" key="9">
    <source>
        <dbReference type="ARBA" id="ARBA00048092"/>
    </source>
</evidence>
<dbReference type="PANTHER" id="PTHR48267:SF1">
    <property type="entry name" value="BILIRUBIN OXIDASE"/>
    <property type="match status" value="1"/>
</dbReference>
<keyword evidence="13" id="KW-0167">Capsid protein</keyword>
<dbReference type="InterPro" id="IPR045087">
    <property type="entry name" value="Cu-oxidase_fam"/>
</dbReference>
<dbReference type="InterPro" id="IPR019546">
    <property type="entry name" value="TAT_signal_bac_arc"/>
</dbReference>
<dbReference type="SUPFAM" id="SSF49503">
    <property type="entry name" value="Cupredoxins"/>
    <property type="match status" value="3"/>
</dbReference>
<dbReference type="Gene3D" id="2.60.40.420">
    <property type="entry name" value="Cupredoxins - blue copper proteins"/>
    <property type="match status" value="3"/>
</dbReference>
<dbReference type="InterPro" id="IPR006311">
    <property type="entry name" value="TAT_signal"/>
</dbReference>
<dbReference type="PANTHER" id="PTHR48267">
    <property type="entry name" value="CUPREDOXIN SUPERFAMILY PROTEIN"/>
    <property type="match status" value="1"/>
</dbReference>
<evidence type="ECO:0000259" key="11">
    <source>
        <dbReference type="Pfam" id="PF07731"/>
    </source>
</evidence>
<dbReference type="Proteomes" id="UP000619486">
    <property type="component" value="Unassembled WGS sequence"/>
</dbReference>
<comment type="caution">
    <text evidence="13">The sequence shown here is derived from an EMBL/GenBank/DDBJ whole genome shotgun (WGS) entry which is preliminary data.</text>
</comment>
<dbReference type="AlphaFoldDB" id="A0A918LP11"/>
<dbReference type="InterPro" id="IPR011706">
    <property type="entry name" value="Cu-oxidase_C"/>
</dbReference>
<dbReference type="Pfam" id="PF07731">
    <property type="entry name" value="Cu-oxidase_2"/>
    <property type="match status" value="1"/>
</dbReference>
<dbReference type="InterPro" id="IPR002355">
    <property type="entry name" value="Cu_oxidase_Cu_BS"/>
</dbReference>
<protein>
    <recommendedName>
        <fullName evidence="6">Multicopper oxidase CueO</fullName>
        <ecNumber evidence="5">1.16.3.4</ecNumber>
    </recommendedName>
    <alternativeName>
        <fullName evidence="7">Copper efflux oxidase</fullName>
    </alternativeName>
    <alternativeName>
        <fullName evidence="8">Cuprous oxidase</fullName>
    </alternativeName>
</protein>
<dbReference type="GO" id="GO:0016491">
    <property type="term" value="F:oxidoreductase activity"/>
    <property type="evidence" value="ECO:0007669"/>
    <property type="project" value="UniProtKB-KW"/>
</dbReference>
<keyword evidence="4" id="KW-0560">Oxidoreductase</keyword>
<dbReference type="GO" id="GO:0005507">
    <property type="term" value="F:copper ion binding"/>
    <property type="evidence" value="ECO:0007669"/>
    <property type="project" value="InterPro"/>
</dbReference>
<name>A0A918LP11_9ACTN</name>
<feature type="domain" description="Plastocyanin-like" evidence="11">
    <location>
        <begin position="372"/>
        <end position="481"/>
    </location>
</feature>
<keyword evidence="13" id="KW-0946">Virion</keyword>
<evidence type="ECO:0000256" key="10">
    <source>
        <dbReference type="SAM" id="SignalP"/>
    </source>
</evidence>
<dbReference type="InterPro" id="IPR008972">
    <property type="entry name" value="Cupredoxin"/>
</dbReference>
<evidence type="ECO:0000313" key="13">
    <source>
        <dbReference type="EMBL" id="GGT28725.1"/>
    </source>
</evidence>
<keyword evidence="14" id="KW-1185">Reference proteome</keyword>
<evidence type="ECO:0000256" key="6">
    <source>
        <dbReference type="ARBA" id="ARBA00041027"/>
    </source>
</evidence>
<keyword evidence="10" id="KW-0732">Signal</keyword>
<evidence type="ECO:0000259" key="12">
    <source>
        <dbReference type="Pfam" id="PF07732"/>
    </source>
</evidence>
<evidence type="ECO:0000313" key="14">
    <source>
        <dbReference type="Proteomes" id="UP000619486"/>
    </source>
</evidence>
<dbReference type="RefSeq" id="WP_189201428.1">
    <property type="nucleotide sequence ID" value="NZ_BMQQ01000006.1"/>
</dbReference>
<reference evidence="13" key="2">
    <citation type="submission" date="2020-09" db="EMBL/GenBank/DDBJ databases">
        <authorList>
            <person name="Sun Q."/>
            <person name="Ohkuma M."/>
        </authorList>
    </citation>
    <scope>NUCLEOTIDE SEQUENCE</scope>
    <source>
        <strain evidence="13">JCM 3172</strain>
    </source>
</reference>
<dbReference type="PROSITE" id="PS51318">
    <property type="entry name" value="TAT"/>
    <property type="match status" value="1"/>
</dbReference>
<reference evidence="13" key="1">
    <citation type="journal article" date="2014" name="Int. J. Syst. Evol. Microbiol.">
        <title>Complete genome sequence of Corynebacterium casei LMG S-19264T (=DSM 44701T), isolated from a smear-ripened cheese.</title>
        <authorList>
            <consortium name="US DOE Joint Genome Institute (JGI-PGF)"/>
            <person name="Walter F."/>
            <person name="Albersmeier A."/>
            <person name="Kalinowski J."/>
            <person name="Ruckert C."/>
        </authorList>
    </citation>
    <scope>NUCLEOTIDE SEQUENCE</scope>
    <source>
        <strain evidence="13">JCM 3172</strain>
    </source>
</reference>
<dbReference type="NCBIfam" id="TIGR01409">
    <property type="entry name" value="TAT_signal_seq"/>
    <property type="match status" value="1"/>
</dbReference>
<feature type="domain" description="Plastocyanin-like" evidence="12">
    <location>
        <begin position="85"/>
        <end position="187"/>
    </location>
</feature>
<sequence length="483" mass="52918">MLSRRRFIGASLAAGGTLATGAALSPLIGARALAEADTAATSSPFSFFTQPMPMPQVIAPSSTTGGIDTYNVSIKKAIKEIVPGVLTEVFSFNNAFPGLIRATTGRPVVINQYNKLDMPVAIHLHGGHVAPEHDGDPMDTIAPAGVRQYHYPNDQPHAPLWFHDHAHHMESEHVYRGLSAFYLLTDPTEQALPLPSGVYDVPIMLREADIDPSGKLVYTMDDFMGRDTILANGKAWPYFQVAARKYRFRLLNSTNLRFFTLKTSDGSPVIQIGSDGGLLEKPFTTDTVALSPGERADVVIDFSRYRVGTGIVLENTEGPGPAERTGKVLRFDVVKTTDDPSSVPATLRTLPPLPAVTGRRTVVMSMDEDSRPNPQGYMDGKVYDHRRIDNTVPWGGSEIWTVTNANLGIPHNFHIHLVQFRILTRNGNPPGPAEAGLKDTIRVMPGETVTFQANFDSFRGKYLYHCHMLDHAAMGMMAQMEIV</sequence>
<organism evidence="13 14">
    <name type="scientific">Streptomyces purpureus</name>
    <dbReference type="NCBI Taxonomy" id="1951"/>
    <lineage>
        <taxon>Bacteria</taxon>
        <taxon>Bacillati</taxon>
        <taxon>Actinomycetota</taxon>
        <taxon>Actinomycetes</taxon>
        <taxon>Kitasatosporales</taxon>
        <taxon>Streptomycetaceae</taxon>
        <taxon>Streptomyces</taxon>
    </lineage>
</organism>
<dbReference type="Pfam" id="PF07732">
    <property type="entry name" value="Cu-oxidase_3"/>
    <property type="match status" value="1"/>
</dbReference>
<feature type="signal peptide" evidence="10">
    <location>
        <begin position="1"/>
        <end position="22"/>
    </location>
</feature>
<evidence type="ECO:0000256" key="2">
    <source>
        <dbReference type="ARBA" id="ARBA00011245"/>
    </source>
</evidence>
<dbReference type="EC" id="1.16.3.4" evidence="5"/>
<proteinExistence type="inferred from homology"/>
<gene>
    <name evidence="13" type="primary">cotA</name>
    <name evidence="13" type="ORF">GCM10014713_22940</name>
</gene>
<dbReference type="PROSITE" id="PS00080">
    <property type="entry name" value="MULTICOPPER_OXIDASE2"/>
    <property type="match status" value="1"/>
</dbReference>
<dbReference type="EMBL" id="BMQQ01000006">
    <property type="protein sequence ID" value="GGT28725.1"/>
    <property type="molecule type" value="Genomic_DNA"/>
</dbReference>
<dbReference type="CDD" id="cd13890">
    <property type="entry name" value="CuRO_3_CueO_FtsP"/>
    <property type="match status" value="1"/>
</dbReference>
<evidence type="ECO:0000256" key="8">
    <source>
        <dbReference type="ARBA" id="ARBA00043090"/>
    </source>
</evidence>
<keyword evidence="3" id="KW-0479">Metal-binding</keyword>
<evidence type="ECO:0000256" key="3">
    <source>
        <dbReference type="ARBA" id="ARBA00022723"/>
    </source>
</evidence>
<evidence type="ECO:0000256" key="4">
    <source>
        <dbReference type="ARBA" id="ARBA00023002"/>
    </source>
</evidence>
<comment type="catalytic activity">
    <reaction evidence="9">
        <text>4 Cu(+) + O2 + 4 H(+) = 4 Cu(2+) + 2 H2O</text>
        <dbReference type="Rhea" id="RHEA:30083"/>
        <dbReference type="ChEBI" id="CHEBI:15377"/>
        <dbReference type="ChEBI" id="CHEBI:15378"/>
        <dbReference type="ChEBI" id="CHEBI:15379"/>
        <dbReference type="ChEBI" id="CHEBI:29036"/>
        <dbReference type="ChEBI" id="CHEBI:49552"/>
        <dbReference type="EC" id="1.16.3.4"/>
    </reaction>
    <physiologicalReaction direction="left-to-right" evidence="9">
        <dbReference type="Rhea" id="RHEA:30084"/>
    </physiologicalReaction>
</comment>
<feature type="chain" id="PRO_5039094377" description="Multicopper oxidase CueO" evidence="10">
    <location>
        <begin position="23"/>
        <end position="483"/>
    </location>
</feature>
<dbReference type="InterPro" id="IPR011707">
    <property type="entry name" value="Cu-oxidase-like_N"/>
</dbReference>
<accession>A0A918LP11</accession>
<evidence type="ECO:0000256" key="5">
    <source>
        <dbReference type="ARBA" id="ARBA00038978"/>
    </source>
</evidence>
<comment type="similarity">
    <text evidence="1">Belongs to the multicopper oxidase family.</text>
</comment>